<dbReference type="InterPro" id="IPR042797">
    <property type="entry name" value="GRXCR1"/>
</dbReference>
<sequence length="328" mass="38258">MSNESSDNQLFNEIERNEHNITRTVQPTYWNDQTIQNIYEDSDDMQDLSYEIENNNSTSKINKLNLNQYDNNINENFKTSDISDNNNCKDTDLGEFNFYYYKADLLGHESENEEVDTRNNNKAEESCLACSLNEIRSDFGTVRGLQSKVAMIVKQFNNNKTNSNFLHTCDIGLSPEYKKVIIYTTSLGVIRKTKSECLYVRQVFRILMVKTEERDICCQENRKIFEKQFKGLTPPQVVIKGEYVGGRDRIEALLETGQIYNLIRYIDKVEYNRQSCKNCAGLYYINCPHCLGSRCSKYLRFTRKLFRLNCTFCTDGLIRCLECLDMLS</sequence>
<dbReference type="PANTHER" id="PTHR46990">
    <property type="entry name" value="GLUTAREDOXIN DOMAIN-CONTAINING CYSTEINE-RICH PROTEIN 1"/>
    <property type="match status" value="1"/>
</dbReference>
<dbReference type="PROSITE" id="PS51354">
    <property type="entry name" value="GLUTAREDOXIN_2"/>
    <property type="match status" value="1"/>
</dbReference>
<organism evidence="1 2">
    <name type="scientific">Hydra vulgaris</name>
    <name type="common">Hydra</name>
    <name type="synonym">Hydra attenuata</name>
    <dbReference type="NCBI Taxonomy" id="6087"/>
    <lineage>
        <taxon>Eukaryota</taxon>
        <taxon>Metazoa</taxon>
        <taxon>Cnidaria</taxon>
        <taxon>Hydrozoa</taxon>
        <taxon>Hydroidolina</taxon>
        <taxon>Anthoathecata</taxon>
        <taxon>Aplanulata</taxon>
        <taxon>Hydridae</taxon>
        <taxon>Hydra</taxon>
    </lineage>
</organism>
<proteinExistence type="predicted"/>
<reference evidence="2" key="2">
    <citation type="submission" date="2025-08" db="UniProtKB">
        <authorList>
            <consortium name="RefSeq"/>
        </authorList>
    </citation>
    <scope>IDENTIFICATION</scope>
</reference>
<accession>A0ABM4B759</accession>
<dbReference type="Gene3D" id="3.40.30.10">
    <property type="entry name" value="Glutaredoxin"/>
    <property type="match status" value="1"/>
</dbReference>
<dbReference type="Proteomes" id="UP001652625">
    <property type="component" value="Chromosome 01"/>
</dbReference>
<evidence type="ECO:0000313" key="1">
    <source>
        <dbReference type="Proteomes" id="UP001652625"/>
    </source>
</evidence>
<keyword evidence="1" id="KW-1185">Reference proteome</keyword>
<dbReference type="InterPro" id="IPR036249">
    <property type="entry name" value="Thioredoxin-like_sf"/>
</dbReference>
<reference evidence="1" key="1">
    <citation type="submission" date="2025-05" db="UniProtKB">
        <authorList>
            <consortium name="RefSeq"/>
        </authorList>
    </citation>
    <scope>NUCLEOTIDE SEQUENCE [LARGE SCALE GENOMIC DNA]</scope>
</reference>
<dbReference type="RefSeq" id="XP_065644702.1">
    <property type="nucleotide sequence ID" value="XM_065788630.1"/>
</dbReference>
<name>A0ABM4B759_HYDVU</name>
<dbReference type="PANTHER" id="PTHR46990:SF1">
    <property type="entry name" value="GLUTAREDOXIN DOMAIN-CONTAINING CYSTEINE-RICH PROTEIN 1"/>
    <property type="match status" value="1"/>
</dbReference>
<evidence type="ECO:0000313" key="2">
    <source>
        <dbReference type="RefSeq" id="XP_065644702.1"/>
    </source>
</evidence>
<protein>
    <submittedName>
        <fullName evidence="2">Glutaredoxin domain-containing cysteine-rich protein CG31559</fullName>
    </submittedName>
</protein>
<dbReference type="GeneID" id="105844872"/>
<dbReference type="SUPFAM" id="SSF52833">
    <property type="entry name" value="Thioredoxin-like"/>
    <property type="match status" value="1"/>
</dbReference>
<gene>
    <name evidence="2" type="primary">LOC105844872</name>
</gene>